<evidence type="ECO:0000313" key="3">
    <source>
        <dbReference type="EMBL" id="QDT57653.1"/>
    </source>
</evidence>
<dbReference type="Pfam" id="PF13561">
    <property type="entry name" value="adh_short_C2"/>
    <property type="match status" value="1"/>
</dbReference>
<dbReference type="Proteomes" id="UP000315003">
    <property type="component" value="Chromosome"/>
</dbReference>
<sequence>MVFVTGSGAARVGRAVIREFAAHGCHVAVHANSSAAEAQELADQIVAQGAVQAIAVQGALQEEGVPESLVRQVVDHFGRLDILVNSAAIWSPQKINEVNASDLQRYFDINTIAPFMCARAAAKVMAAQDCGGAIVNLGDWATVRPYLDHAAYFPSKAGVDMMTRSLAVEFAQWNQKIRVNCVKPGPVMLPQDVSDHQRQRLCESTLGGNVGTAEHVAHATRMLCENTFINGVCLPVDGGRTIYAPDGLQTIENIG</sequence>
<dbReference type="PRINTS" id="PR00080">
    <property type="entry name" value="SDRFAMILY"/>
</dbReference>
<accession>A0A517SNF4</accession>
<dbReference type="InterPro" id="IPR036291">
    <property type="entry name" value="NAD(P)-bd_dom_sf"/>
</dbReference>
<dbReference type="EMBL" id="CP036272">
    <property type="protein sequence ID" value="QDT57653.1"/>
    <property type="molecule type" value="Genomic_DNA"/>
</dbReference>
<dbReference type="InterPro" id="IPR002347">
    <property type="entry name" value="SDR_fam"/>
</dbReference>
<dbReference type="PANTHER" id="PTHR43639">
    <property type="entry name" value="OXIDOREDUCTASE, SHORT-CHAIN DEHYDROGENASE/REDUCTASE FAMILY (AFU_ORTHOLOGUE AFUA_5G02870)"/>
    <property type="match status" value="1"/>
</dbReference>
<dbReference type="Gene3D" id="3.40.50.720">
    <property type="entry name" value="NAD(P)-binding Rossmann-like Domain"/>
    <property type="match status" value="1"/>
</dbReference>
<organism evidence="3 4">
    <name type="scientific">Stieleria bergensis</name>
    <dbReference type="NCBI Taxonomy" id="2528025"/>
    <lineage>
        <taxon>Bacteria</taxon>
        <taxon>Pseudomonadati</taxon>
        <taxon>Planctomycetota</taxon>
        <taxon>Planctomycetia</taxon>
        <taxon>Pirellulales</taxon>
        <taxon>Pirellulaceae</taxon>
        <taxon>Stieleria</taxon>
    </lineage>
</organism>
<keyword evidence="2 3" id="KW-0560">Oxidoreductase</keyword>
<dbReference type="PRINTS" id="PR00081">
    <property type="entry name" value="GDHRDH"/>
</dbReference>
<protein>
    <submittedName>
        <fullName evidence="3">Glucose 1-dehydrogenase B</fullName>
        <ecNumber evidence="3">1.1.1.47</ecNumber>
    </submittedName>
</protein>
<dbReference type="SUPFAM" id="SSF51735">
    <property type="entry name" value="NAD(P)-binding Rossmann-fold domains"/>
    <property type="match status" value="1"/>
</dbReference>
<gene>
    <name evidence="3" type="primary">gdhB</name>
    <name evidence="3" type="ORF">SV7mr_01360</name>
</gene>
<keyword evidence="4" id="KW-1185">Reference proteome</keyword>
<evidence type="ECO:0000313" key="4">
    <source>
        <dbReference type="Proteomes" id="UP000315003"/>
    </source>
</evidence>
<reference evidence="3 4" key="1">
    <citation type="submission" date="2019-02" db="EMBL/GenBank/DDBJ databases">
        <title>Deep-cultivation of Planctomycetes and their phenomic and genomic characterization uncovers novel biology.</title>
        <authorList>
            <person name="Wiegand S."/>
            <person name="Jogler M."/>
            <person name="Boedeker C."/>
            <person name="Pinto D."/>
            <person name="Vollmers J."/>
            <person name="Rivas-Marin E."/>
            <person name="Kohn T."/>
            <person name="Peeters S.H."/>
            <person name="Heuer A."/>
            <person name="Rast P."/>
            <person name="Oberbeckmann S."/>
            <person name="Bunk B."/>
            <person name="Jeske O."/>
            <person name="Meyerdierks A."/>
            <person name="Storesund J.E."/>
            <person name="Kallscheuer N."/>
            <person name="Luecker S."/>
            <person name="Lage O.M."/>
            <person name="Pohl T."/>
            <person name="Merkel B.J."/>
            <person name="Hornburger P."/>
            <person name="Mueller R.-W."/>
            <person name="Bruemmer F."/>
            <person name="Labrenz M."/>
            <person name="Spormann A.M."/>
            <person name="Op den Camp H."/>
            <person name="Overmann J."/>
            <person name="Amann R."/>
            <person name="Jetten M.S.M."/>
            <person name="Mascher T."/>
            <person name="Medema M.H."/>
            <person name="Devos D.P."/>
            <person name="Kaster A.-K."/>
            <person name="Ovreas L."/>
            <person name="Rohde M."/>
            <person name="Galperin M.Y."/>
            <person name="Jogler C."/>
        </authorList>
    </citation>
    <scope>NUCLEOTIDE SEQUENCE [LARGE SCALE GENOMIC DNA]</scope>
    <source>
        <strain evidence="3 4">SV_7m_r</strain>
    </source>
</reference>
<evidence type="ECO:0000256" key="2">
    <source>
        <dbReference type="ARBA" id="ARBA00023002"/>
    </source>
</evidence>
<proteinExistence type="inferred from homology"/>
<evidence type="ECO:0000256" key="1">
    <source>
        <dbReference type="ARBA" id="ARBA00006484"/>
    </source>
</evidence>
<dbReference type="EC" id="1.1.1.47" evidence="3"/>
<comment type="similarity">
    <text evidence="1">Belongs to the short-chain dehydrogenases/reductases (SDR) family.</text>
</comment>
<dbReference type="AlphaFoldDB" id="A0A517SNF4"/>
<dbReference type="GO" id="GO:0047936">
    <property type="term" value="F:glucose 1-dehydrogenase [NAD(P)+] activity"/>
    <property type="evidence" value="ECO:0007669"/>
    <property type="project" value="UniProtKB-EC"/>
</dbReference>
<name>A0A517SNF4_9BACT</name>
<dbReference type="PANTHER" id="PTHR43639:SF1">
    <property type="entry name" value="SHORT-CHAIN DEHYDROGENASE_REDUCTASE FAMILY PROTEIN"/>
    <property type="match status" value="1"/>
</dbReference>